<gene>
    <name evidence="3" type="ORF">SAMN02745716_1876</name>
</gene>
<evidence type="ECO:0000256" key="1">
    <source>
        <dbReference type="SAM" id="MobiDB-lite"/>
    </source>
</evidence>
<protein>
    <recommendedName>
        <fullName evidence="5">Glycosyltransferase RgtA/B/C/D-like domain-containing protein</fullName>
    </recommendedName>
</protein>
<keyword evidence="2" id="KW-1133">Transmembrane helix</keyword>
<evidence type="ECO:0000256" key="2">
    <source>
        <dbReference type="SAM" id="Phobius"/>
    </source>
</evidence>
<dbReference type="OrthoDB" id="5241867at2"/>
<organism evidence="3 4">
    <name type="scientific">Thermoleophilum album</name>
    <dbReference type="NCBI Taxonomy" id="29539"/>
    <lineage>
        <taxon>Bacteria</taxon>
        <taxon>Bacillati</taxon>
        <taxon>Actinomycetota</taxon>
        <taxon>Thermoleophilia</taxon>
        <taxon>Thermoleophilales</taxon>
        <taxon>Thermoleophilaceae</taxon>
        <taxon>Thermoleophilum</taxon>
    </lineage>
</organism>
<feature type="region of interest" description="Disordered" evidence="1">
    <location>
        <begin position="496"/>
        <end position="551"/>
    </location>
</feature>
<feature type="transmembrane region" description="Helical" evidence="2">
    <location>
        <begin position="242"/>
        <end position="261"/>
    </location>
</feature>
<accession>A0A1H6FY41</accession>
<keyword evidence="2" id="KW-0812">Transmembrane</keyword>
<feature type="transmembrane region" description="Helical" evidence="2">
    <location>
        <begin position="366"/>
        <end position="387"/>
    </location>
</feature>
<dbReference type="RefSeq" id="WP_143038679.1">
    <property type="nucleotide sequence ID" value="NZ_FNWJ01000002.1"/>
</dbReference>
<keyword evidence="2" id="KW-0472">Membrane</keyword>
<feature type="transmembrane region" description="Helical" evidence="2">
    <location>
        <begin position="334"/>
        <end position="354"/>
    </location>
</feature>
<feature type="transmembrane region" description="Helical" evidence="2">
    <location>
        <begin position="184"/>
        <end position="203"/>
    </location>
</feature>
<proteinExistence type="predicted"/>
<reference evidence="4" key="1">
    <citation type="submission" date="2016-10" db="EMBL/GenBank/DDBJ databases">
        <authorList>
            <person name="Varghese N."/>
            <person name="Submissions S."/>
        </authorList>
    </citation>
    <scope>NUCLEOTIDE SEQUENCE [LARGE SCALE GENOMIC DNA]</scope>
    <source>
        <strain evidence="4">ATCC 35263</strain>
    </source>
</reference>
<feature type="transmembrane region" description="Helical" evidence="2">
    <location>
        <begin position="98"/>
        <end position="119"/>
    </location>
</feature>
<evidence type="ECO:0000313" key="3">
    <source>
        <dbReference type="EMBL" id="SEH15210.1"/>
    </source>
</evidence>
<dbReference type="AlphaFoldDB" id="A0A1H6FY41"/>
<feature type="transmembrane region" description="Helical" evidence="2">
    <location>
        <begin position="303"/>
        <end position="322"/>
    </location>
</feature>
<dbReference type="EMBL" id="FNWJ01000002">
    <property type="protein sequence ID" value="SEH15210.1"/>
    <property type="molecule type" value="Genomic_DNA"/>
</dbReference>
<evidence type="ECO:0008006" key="5">
    <source>
        <dbReference type="Google" id="ProtNLM"/>
    </source>
</evidence>
<dbReference type="Proteomes" id="UP000222056">
    <property type="component" value="Unassembled WGS sequence"/>
</dbReference>
<sequence>MPLVLAFSLAASAATFVFPSTPTYDPWAWILWGREILHLDLVTTGGPSWKPLPVLFTTVFAAFGHDFAPYLWLWIARAGGIFACLMAWRLARRLTGSGLAGFVAGALAAAALATSYNFARDAALGNSEPLLAGLLLWAFERHLDGRRDHALYLGVAAALLRPEVWPFLGLYGIYLWLREPRLRLRLVLLGLLVPALWILPEWWGSGEPLRASERATNPNPGSVAFAEHPALELARRTWHRTVHVLPLAAAIAVAWSSLALLRRSERGRASGGGLSAGAPETRPKDDASAETSPAELSALRHRIVLALALIGAAWFALVAFMAERGYAGNQRYLVGATVALCVLAGVGAGRLVALAMSFAARRSPRLATAVGLLTILLGSLLLTPVVIAKADNVRKVGERLRYEARLWSDLKRLIDRAGGRQRLLACGGVFSGPFQTQMVAYELGLHGRDVGWPGTPPPGVLFRTRTVPDGPLVGIPRDPRFREVLRVGVWRLWTVPPSGQRPGRQSCPRKPGQPTAPPPPEGLPFVRRAQSSAPPSRHLPTFATTTLRAWR</sequence>
<name>A0A1H6FY41_THEAL</name>
<keyword evidence="4" id="KW-1185">Reference proteome</keyword>
<dbReference type="STRING" id="29539.SAMN02745716_1876"/>
<feature type="compositionally biased region" description="Polar residues" evidence="1">
    <location>
        <begin position="542"/>
        <end position="551"/>
    </location>
</feature>
<feature type="transmembrane region" description="Helical" evidence="2">
    <location>
        <begin position="150"/>
        <end position="177"/>
    </location>
</feature>
<evidence type="ECO:0000313" key="4">
    <source>
        <dbReference type="Proteomes" id="UP000222056"/>
    </source>
</evidence>
<feature type="region of interest" description="Disordered" evidence="1">
    <location>
        <begin position="267"/>
        <end position="291"/>
    </location>
</feature>